<dbReference type="Gene3D" id="1.10.10.10">
    <property type="entry name" value="Winged helix-like DNA-binding domain superfamily/Winged helix DNA-binding domain"/>
    <property type="match status" value="1"/>
</dbReference>
<keyword evidence="1" id="KW-0175">Coiled coil</keyword>
<dbReference type="InterPro" id="IPR015943">
    <property type="entry name" value="WD40/YVTN_repeat-like_dom_sf"/>
</dbReference>
<dbReference type="InterPro" id="IPR013783">
    <property type="entry name" value="Ig-like_fold"/>
</dbReference>
<dbReference type="SUPFAM" id="SSF46894">
    <property type="entry name" value="C-terminal effector domain of the bipartite response regulators"/>
    <property type="match status" value="1"/>
</dbReference>
<dbReference type="STRING" id="1416801.SAMN05192553_102113"/>
<accession>A0A1H6VX85</accession>
<organism evidence="4 5">
    <name type="scientific">Cyclobacterium xiamenense</name>
    <dbReference type="NCBI Taxonomy" id="1297121"/>
    <lineage>
        <taxon>Bacteria</taxon>
        <taxon>Pseudomonadati</taxon>
        <taxon>Bacteroidota</taxon>
        <taxon>Cytophagia</taxon>
        <taxon>Cytophagales</taxon>
        <taxon>Cyclobacteriaceae</taxon>
        <taxon>Cyclobacterium</taxon>
    </lineage>
</organism>
<dbReference type="Pfam" id="PF07495">
    <property type="entry name" value="Y_Y_Y"/>
    <property type="match status" value="1"/>
</dbReference>
<evidence type="ECO:0000313" key="5">
    <source>
        <dbReference type="Proteomes" id="UP000199403"/>
    </source>
</evidence>
<dbReference type="RefSeq" id="WP_177179579.1">
    <property type="nucleotide sequence ID" value="NZ_FNZH01000002.1"/>
</dbReference>
<dbReference type="EMBL" id="FNZH01000002">
    <property type="protein sequence ID" value="SEJ04645.1"/>
    <property type="molecule type" value="Genomic_DNA"/>
</dbReference>
<feature type="transmembrane region" description="Helical" evidence="2">
    <location>
        <begin position="739"/>
        <end position="756"/>
    </location>
</feature>
<reference evidence="5" key="1">
    <citation type="submission" date="2016-10" db="EMBL/GenBank/DDBJ databases">
        <authorList>
            <person name="Varghese N."/>
            <person name="Submissions S."/>
        </authorList>
    </citation>
    <scope>NUCLEOTIDE SEQUENCE [LARGE SCALE GENOMIC DNA]</scope>
    <source>
        <strain evidence="5">IBRC-M 10761</strain>
    </source>
</reference>
<keyword evidence="5" id="KW-1185">Reference proteome</keyword>
<name>A0A1H6VX85_9BACT</name>
<evidence type="ECO:0000256" key="1">
    <source>
        <dbReference type="SAM" id="Coils"/>
    </source>
</evidence>
<keyword evidence="2" id="KW-0472">Membrane</keyword>
<proteinExistence type="predicted"/>
<keyword evidence="2" id="KW-0812">Transmembrane</keyword>
<evidence type="ECO:0000256" key="2">
    <source>
        <dbReference type="SAM" id="Phobius"/>
    </source>
</evidence>
<dbReference type="GO" id="GO:0006355">
    <property type="term" value="P:regulation of DNA-templated transcription"/>
    <property type="evidence" value="ECO:0007669"/>
    <property type="project" value="InterPro"/>
</dbReference>
<dbReference type="Gene3D" id="2.130.10.10">
    <property type="entry name" value="YVTN repeat-like/Quinoprotein amine dehydrogenase"/>
    <property type="match status" value="2"/>
</dbReference>
<dbReference type="Proteomes" id="UP000199403">
    <property type="component" value="Unassembled WGS sequence"/>
</dbReference>
<keyword evidence="2" id="KW-1133">Transmembrane helix</keyword>
<dbReference type="SUPFAM" id="SSF63829">
    <property type="entry name" value="Calcium-dependent phosphotriesterase"/>
    <property type="match status" value="3"/>
</dbReference>
<dbReference type="InterPro" id="IPR036388">
    <property type="entry name" value="WH-like_DNA-bd_sf"/>
</dbReference>
<feature type="coiled-coil region" evidence="1">
    <location>
        <begin position="756"/>
        <end position="845"/>
    </location>
</feature>
<dbReference type="SMART" id="SM00421">
    <property type="entry name" value="HTH_LUXR"/>
    <property type="match status" value="1"/>
</dbReference>
<dbReference type="InterPro" id="IPR016032">
    <property type="entry name" value="Sig_transdc_resp-reg_C-effctor"/>
</dbReference>
<feature type="domain" description="HTH luxR-type" evidence="3">
    <location>
        <begin position="887"/>
        <end position="944"/>
    </location>
</feature>
<dbReference type="AlphaFoldDB" id="A0A1H6VX85"/>
<dbReference type="InterPro" id="IPR000792">
    <property type="entry name" value="Tscrpt_reg_LuxR_C"/>
</dbReference>
<protein>
    <submittedName>
        <fullName evidence="4">Y_Y_Y domain-containing protein</fullName>
    </submittedName>
</protein>
<dbReference type="Gene3D" id="2.60.40.10">
    <property type="entry name" value="Immunoglobulins"/>
    <property type="match status" value="1"/>
</dbReference>
<evidence type="ECO:0000313" key="4">
    <source>
        <dbReference type="EMBL" id="SEJ04645.1"/>
    </source>
</evidence>
<dbReference type="GO" id="GO:0003677">
    <property type="term" value="F:DNA binding"/>
    <property type="evidence" value="ECO:0007669"/>
    <property type="project" value="InterPro"/>
</dbReference>
<gene>
    <name evidence="4" type="ORF">SAMN05192553_102113</name>
</gene>
<sequence>MNHILGILLFLTGVTSGLSQSVGLPFSRYYSSQEYQGGIQNYAITQHASGLLYIANNYGLLVYDGTSWRRFSLPNGTKIRHVQVDETGSVYVSGQGEFGVFSADRLGQLRFQSLKDSLPEALQNLEEVWKVYVGEERLFFCSSSHIFIFGRDHAFVRAIESEPGFDSFHFSNNTLFVNERGHGLQHLQNGSFQVINGSFGDKLVTGLLPHGQEGQLIFTRDSGVYSSSGERLETWQAIRGRTINAALRLRNGSIAIATQLDGLYLMDRNGIVLLKMNRENGLNNSSIISLFEDLSGNLWLGHNNGLSLIQLSLPFTKIDQFSGLSGTGYHALADQGTVYFGTNNGVFVSETGKDSGVRRVPNSTGQVYQLKRLQGKVLVAHNDGAFVLKEGVAERIEGPEGIWNFQSLKNHPNLLLSGGYFGLHLFEVDENTIRYRKKIAGFDESSRIIEQDEKGNIWVAHGYKGLFKLQLDEGLDLLQVDYFGSEQGLPTDLLNNVWKVNNRLVFTTEGGIFKFNDTRNSFERDPFFADYFDSGSLIHFMAEDQMGNIYFIGETETGVLERKVDGSYSKHFQEFNPLLPLLNDDLQNIAPMRGNEVLFAANEGFVRFSLNDNTFSPPIFPTLIRAAYLTGASDSLIFGGNVGAHLDTNPVVIPYRQANLRVESSNPTPNNEKDLRYQYWLEGFETDFGEWVPQREKAYTNLREGNYTFHVRSKNLFGVISPEATYSFQVLPPWYRSRMAYLMYFFLSALLSFVLYQGTEKRFQRKTQQLKTASQEAIEAKESELKVSRKEVERLKTERLKQEIKIRDKELAAATMHLLNKNGFIDQMRNNLNAITKKSKNQEVKAEIQRVIKTIEKNIAEDRDWEQFEIHFDQVHGDFMSRFKKAYENLSPQEIKLSAYLRMNLSTKEIAYLMNISVRGVEIARYRLRKKLNMERSDNLQEYILKF</sequence>
<dbReference type="InterPro" id="IPR011123">
    <property type="entry name" value="Y_Y_Y"/>
</dbReference>
<evidence type="ECO:0000259" key="3">
    <source>
        <dbReference type="SMART" id="SM00421"/>
    </source>
</evidence>